<sequence>MAVQSAVLVFLWLLVLARTAVIPDECRIIELIDRKLQYENRVMYMSDYFPIDYQLPVKYEEILQCQNISSLISEGITVDELRFLWGIVSENVLQSIWRVLPQRHPSRSYIDDLQNIFNKLHAGSKLEPSDVINDILERLWLPGGKVKSVAPRNLLDDCWRVLHALYQESCDLCVPRTAPEETLCPNGTVPGLSPAQRPSC</sequence>
<dbReference type="GO" id="GO:0005615">
    <property type="term" value="C:extracellular space"/>
    <property type="evidence" value="ECO:0007669"/>
    <property type="project" value="InterPro"/>
</dbReference>
<dbReference type="Gene3D" id="1.20.1250.80">
    <property type="entry name" value="Interleukin-34"/>
    <property type="match status" value="1"/>
</dbReference>
<reference evidence="2" key="1">
    <citation type="thesis" date="2020" institute="ProQuest LLC" country="789 East Eisenhower Parkway, Ann Arbor, MI, USA">
        <title>Comparative Genomics and Chromosome Evolution.</title>
        <authorList>
            <person name="Mudd A.B."/>
        </authorList>
    </citation>
    <scope>NUCLEOTIDE SEQUENCE</scope>
    <source>
        <strain evidence="2">HN-11 Male</strain>
        <tissue evidence="2">Kidney and liver</tissue>
    </source>
</reference>
<dbReference type="GO" id="GO:0005157">
    <property type="term" value="F:macrophage colony-stimulating factor receptor binding"/>
    <property type="evidence" value="ECO:0007669"/>
    <property type="project" value="InterPro"/>
</dbReference>
<evidence type="ECO:0000313" key="2">
    <source>
        <dbReference type="EMBL" id="KAG9474766.1"/>
    </source>
</evidence>
<evidence type="ECO:0000256" key="1">
    <source>
        <dbReference type="SAM" id="SignalP"/>
    </source>
</evidence>
<evidence type="ECO:0000313" key="3">
    <source>
        <dbReference type="Proteomes" id="UP000770717"/>
    </source>
</evidence>
<accession>A0A8J6ETL0</accession>
<dbReference type="PANTHER" id="PTHR28606">
    <property type="entry name" value="INTERLEUKIN-34"/>
    <property type="match status" value="1"/>
</dbReference>
<gene>
    <name evidence="2" type="ORF">GDO78_003301</name>
</gene>
<dbReference type="InterPro" id="IPR038328">
    <property type="entry name" value="IL-34_sf"/>
</dbReference>
<feature type="signal peptide" evidence="1">
    <location>
        <begin position="1"/>
        <end position="17"/>
    </location>
</feature>
<keyword evidence="1" id="KW-0732">Signal</keyword>
<dbReference type="PANTHER" id="PTHR28606:SF1">
    <property type="entry name" value="INTERLEUKIN-34"/>
    <property type="match status" value="1"/>
</dbReference>
<protein>
    <recommendedName>
        <fullName evidence="4">Interleukin 34</fullName>
    </recommendedName>
</protein>
<comment type="caution">
    <text evidence="2">The sequence shown here is derived from an EMBL/GenBank/DDBJ whole genome shotgun (WGS) entry which is preliminary data.</text>
</comment>
<dbReference type="PRINTS" id="PR01938">
    <property type="entry name" value="INTRLEUKIN34"/>
</dbReference>
<dbReference type="OrthoDB" id="9902423at2759"/>
<dbReference type="Pfam" id="PF15036">
    <property type="entry name" value="IL34"/>
    <property type="match status" value="1"/>
</dbReference>
<organism evidence="2 3">
    <name type="scientific">Eleutherodactylus coqui</name>
    <name type="common">Puerto Rican coqui</name>
    <dbReference type="NCBI Taxonomy" id="57060"/>
    <lineage>
        <taxon>Eukaryota</taxon>
        <taxon>Metazoa</taxon>
        <taxon>Chordata</taxon>
        <taxon>Craniata</taxon>
        <taxon>Vertebrata</taxon>
        <taxon>Euteleostomi</taxon>
        <taxon>Amphibia</taxon>
        <taxon>Batrachia</taxon>
        <taxon>Anura</taxon>
        <taxon>Neobatrachia</taxon>
        <taxon>Hyloidea</taxon>
        <taxon>Eleutherodactylidae</taxon>
        <taxon>Eleutherodactylinae</taxon>
        <taxon>Eleutherodactylus</taxon>
        <taxon>Eleutherodactylus</taxon>
    </lineage>
</organism>
<name>A0A8J6ETL0_ELECQ</name>
<dbReference type="GO" id="GO:0045651">
    <property type="term" value="P:positive regulation of macrophage differentiation"/>
    <property type="evidence" value="ECO:0007669"/>
    <property type="project" value="TreeGrafter"/>
</dbReference>
<dbReference type="AlphaFoldDB" id="A0A8J6ETL0"/>
<dbReference type="EMBL" id="WNTK01000012">
    <property type="protein sequence ID" value="KAG9474766.1"/>
    <property type="molecule type" value="Genomic_DNA"/>
</dbReference>
<proteinExistence type="predicted"/>
<feature type="chain" id="PRO_5035307935" description="Interleukin 34" evidence="1">
    <location>
        <begin position="18"/>
        <end position="200"/>
    </location>
</feature>
<dbReference type="GO" id="GO:0008284">
    <property type="term" value="P:positive regulation of cell population proliferation"/>
    <property type="evidence" value="ECO:0007669"/>
    <property type="project" value="InterPro"/>
</dbReference>
<dbReference type="InterPro" id="IPR020415">
    <property type="entry name" value="IL-34"/>
</dbReference>
<evidence type="ECO:0008006" key="4">
    <source>
        <dbReference type="Google" id="ProtNLM"/>
    </source>
</evidence>
<dbReference type="Proteomes" id="UP000770717">
    <property type="component" value="Unassembled WGS sequence"/>
</dbReference>
<dbReference type="GO" id="GO:0045657">
    <property type="term" value="P:positive regulation of monocyte differentiation"/>
    <property type="evidence" value="ECO:0007669"/>
    <property type="project" value="TreeGrafter"/>
</dbReference>
<keyword evidence="3" id="KW-1185">Reference proteome</keyword>